<sequence length="99" mass="11607">MQGKKSLLYHMENLFATKLQSQHVFFLRDSEKKRDCHLILGHPSDEYTKQLLSRKRITATFTSSSEFQVCLHAKIKRLPHFQHLPSTHSPFTKIHIAMC</sequence>
<organism evidence="1 2">
    <name type="scientific">Austropuccinia psidii MF-1</name>
    <dbReference type="NCBI Taxonomy" id="1389203"/>
    <lineage>
        <taxon>Eukaryota</taxon>
        <taxon>Fungi</taxon>
        <taxon>Dikarya</taxon>
        <taxon>Basidiomycota</taxon>
        <taxon>Pucciniomycotina</taxon>
        <taxon>Pucciniomycetes</taxon>
        <taxon>Pucciniales</taxon>
        <taxon>Sphaerophragmiaceae</taxon>
        <taxon>Austropuccinia</taxon>
    </lineage>
</organism>
<reference evidence="1" key="1">
    <citation type="submission" date="2021-03" db="EMBL/GenBank/DDBJ databases">
        <title>Draft genome sequence of rust myrtle Austropuccinia psidii MF-1, a brazilian biotype.</title>
        <authorList>
            <person name="Quecine M.C."/>
            <person name="Pachon D.M.R."/>
            <person name="Bonatelli M.L."/>
            <person name="Correr F.H."/>
            <person name="Franceschini L.M."/>
            <person name="Leite T.F."/>
            <person name="Margarido G.R.A."/>
            <person name="Almeida C.A."/>
            <person name="Ferrarezi J.A."/>
            <person name="Labate C.A."/>
        </authorList>
    </citation>
    <scope>NUCLEOTIDE SEQUENCE</scope>
    <source>
        <strain evidence="1">MF-1</strain>
    </source>
</reference>
<dbReference type="Proteomes" id="UP000765509">
    <property type="component" value="Unassembled WGS sequence"/>
</dbReference>
<proteinExistence type="predicted"/>
<accession>A0A9Q3HGE1</accession>
<gene>
    <name evidence="1" type="ORF">O181_044173</name>
</gene>
<dbReference type="EMBL" id="AVOT02017950">
    <property type="protein sequence ID" value="MBW0504458.1"/>
    <property type="molecule type" value="Genomic_DNA"/>
</dbReference>
<name>A0A9Q3HGE1_9BASI</name>
<evidence type="ECO:0000313" key="2">
    <source>
        <dbReference type="Proteomes" id="UP000765509"/>
    </source>
</evidence>
<comment type="caution">
    <text evidence="1">The sequence shown here is derived from an EMBL/GenBank/DDBJ whole genome shotgun (WGS) entry which is preliminary data.</text>
</comment>
<keyword evidence="2" id="KW-1185">Reference proteome</keyword>
<protein>
    <submittedName>
        <fullName evidence="1">Uncharacterized protein</fullName>
    </submittedName>
</protein>
<evidence type="ECO:0000313" key="1">
    <source>
        <dbReference type="EMBL" id="MBW0504458.1"/>
    </source>
</evidence>
<dbReference type="OrthoDB" id="7614480at2759"/>
<dbReference type="AlphaFoldDB" id="A0A9Q3HGE1"/>